<dbReference type="AlphaFoldDB" id="A0A2S7INF3"/>
<dbReference type="Proteomes" id="UP000239590">
    <property type="component" value="Unassembled WGS sequence"/>
</dbReference>
<accession>A0A2S7INF3</accession>
<gene>
    <name evidence="1" type="ORF">C5O19_05645</name>
</gene>
<evidence type="ECO:0000313" key="2">
    <source>
        <dbReference type="Proteomes" id="UP000239590"/>
    </source>
</evidence>
<keyword evidence="2" id="KW-1185">Reference proteome</keyword>
<proteinExistence type="predicted"/>
<protein>
    <submittedName>
        <fullName evidence="1">Uncharacterized protein</fullName>
    </submittedName>
</protein>
<dbReference type="RefSeq" id="WP_104710402.1">
    <property type="nucleotide sequence ID" value="NZ_PTRA01000001.1"/>
</dbReference>
<name>A0A2S7INF3_9BACT</name>
<evidence type="ECO:0000313" key="1">
    <source>
        <dbReference type="EMBL" id="PQA59138.1"/>
    </source>
</evidence>
<organism evidence="1 2">
    <name type="scientific">Siphonobacter curvatus</name>
    <dbReference type="NCBI Taxonomy" id="2094562"/>
    <lineage>
        <taxon>Bacteria</taxon>
        <taxon>Pseudomonadati</taxon>
        <taxon>Bacteroidota</taxon>
        <taxon>Cytophagia</taxon>
        <taxon>Cytophagales</taxon>
        <taxon>Cytophagaceae</taxon>
        <taxon>Siphonobacter</taxon>
    </lineage>
</organism>
<comment type="caution">
    <text evidence="1">The sequence shown here is derived from an EMBL/GenBank/DDBJ whole genome shotgun (WGS) entry which is preliminary data.</text>
</comment>
<dbReference type="EMBL" id="PTRA01000001">
    <property type="protein sequence ID" value="PQA59138.1"/>
    <property type="molecule type" value="Genomic_DNA"/>
</dbReference>
<reference evidence="2" key="1">
    <citation type="submission" date="2018-02" db="EMBL/GenBank/DDBJ databases">
        <title>Genome sequencing of Solimonas sp. HR-BB.</title>
        <authorList>
            <person name="Lee Y."/>
            <person name="Jeon C.O."/>
        </authorList>
    </citation>
    <scope>NUCLEOTIDE SEQUENCE [LARGE SCALE GENOMIC DNA]</scope>
    <source>
        <strain evidence="2">HR-U</strain>
    </source>
</reference>
<sequence>MIEISTMTRMEQLRKLWFDGTIKPAGKSEIIRLFNKEFHYKPGSNDSWGLRINGTVEPTPAQEDFMDEYITKYYERYKQKAAKA</sequence>